<keyword evidence="2 6" id="KW-0812">Transmembrane</keyword>
<evidence type="ECO:0000313" key="8">
    <source>
        <dbReference type="EMBL" id="UZD56501.1"/>
    </source>
</evidence>
<evidence type="ECO:0000259" key="7">
    <source>
        <dbReference type="PROSITE" id="PS50234"/>
    </source>
</evidence>
<dbReference type="RefSeq" id="WP_264894575.1">
    <property type="nucleotide sequence ID" value="NZ_CP110257.1"/>
</dbReference>
<dbReference type="InterPro" id="IPR036465">
    <property type="entry name" value="vWFA_dom_sf"/>
</dbReference>
<keyword evidence="9" id="KW-1185">Reference proteome</keyword>
<evidence type="ECO:0000256" key="3">
    <source>
        <dbReference type="ARBA" id="ARBA00022989"/>
    </source>
</evidence>
<dbReference type="Proteomes" id="UP001163266">
    <property type="component" value="Chromosome"/>
</dbReference>
<dbReference type="SUPFAM" id="SSF53300">
    <property type="entry name" value="vWA-like"/>
    <property type="match status" value="1"/>
</dbReference>
<dbReference type="Pfam" id="PF13519">
    <property type="entry name" value="VWA_2"/>
    <property type="match status" value="1"/>
</dbReference>
<gene>
    <name evidence="8" type="ORF">OMP39_12820</name>
</gene>
<dbReference type="InterPro" id="IPR002035">
    <property type="entry name" value="VWF_A"/>
</dbReference>
<name>A0ABY6MWW9_9BURK</name>
<evidence type="ECO:0000256" key="1">
    <source>
        <dbReference type="ARBA" id="ARBA00022475"/>
    </source>
</evidence>
<dbReference type="InterPro" id="IPR024163">
    <property type="entry name" value="Aerotolerance_reg_N"/>
</dbReference>
<keyword evidence="1" id="KW-1003">Cell membrane</keyword>
<sequence>MSFMWPEMLLTLVLVPVALMLYLWLLGRRKKQAVRYSGLGLVREAMGRGPGWRRHVPPALLLLALTLLLIATARPSMRLVLPSQQRMVVLAMDVSISMRATDVEPTRMAAAQAAAREFIEAQPASTRIGLVSFAGSAALVQPPTFSKDDLLAAIDRFTFQRGTAVGSGILISLQTIFPDLDIDMRTVDPLTGLRDSRQGMPLGSEARDAKPAPPPPSEPGSFKSAAIILLTDGQTTTGPDPLAAARLAADRGVRVFTVGVGTDKGEILVGEGWSVRVRLDEDSLRNIAKITGGEYYYAGTAGELKKVYQELGSRLTLERRETEVSAIFAGLGAVLMLVAAGLSLLWFHRVV</sequence>
<feature type="transmembrane region" description="Helical" evidence="6">
    <location>
        <begin position="6"/>
        <end position="26"/>
    </location>
</feature>
<feature type="region of interest" description="Disordered" evidence="5">
    <location>
        <begin position="193"/>
        <end position="222"/>
    </location>
</feature>
<dbReference type="Gene3D" id="3.40.50.410">
    <property type="entry name" value="von Willebrand factor, type A domain"/>
    <property type="match status" value="1"/>
</dbReference>
<dbReference type="Pfam" id="PF07584">
    <property type="entry name" value="BatA"/>
    <property type="match status" value="1"/>
</dbReference>
<dbReference type="PANTHER" id="PTHR22550">
    <property type="entry name" value="SPORE GERMINATION PROTEIN"/>
    <property type="match status" value="1"/>
</dbReference>
<evidence type="ECO:0000313" key="9">
    <source>
        <dbReference type="Proteomes" id="UP001163266"/>
    </source>
</evidence>
<keyword evidence="3 6" id="KW-1133">Transmembrane helix</keyword>
<protein>
    <submittedName>
        <fullName evidence="8">VWA domain-containing protein</fullName>
    </submittedName>
</protein>
<accession>A0ABY6MWW9</accession>
<feature type="transmembrane region" description="Helical" evidence="6">
    <location>
        <begin position="56"/>
        <end position="77"/>
    </location>
</feature>
<keyword evidence="4 6" id="KW-0472">Membrane</keyword>
<dbReference type="PROSITE" id="PS50234">
    <property type="entry name" value="VWFA"/>
    <property type="match status" value="1"/>
</dbReference>
<evidence type="ECO:0000256" key="5">
    <source>
        <dbReference type="SAM" id="MobiDB-lite"/>
    </source>
</evidence>
<organism evidence="8 9">
    <name type="scientific">Caldimonas aquatica</name>
    <dbReference type="NCBI Taxonomy" id="376175"/>
    <lineage>
        <taxon>Bacteria</taxon>
        <taxon>Pseudomonadati</taxon>
        <taxon>Pseudomonadota</taxon>
        <taxon>Betaproteobacteria</taxon>
        <taxon>Burkholderiales</taxon>
        <taxon>Sphaerotilaceae</taxon>
        <taxon>Caldimonas</taxon>
    </lineage>
</organism>
<proteinExistence type="predicted"/>
<dbReference type="EMBL" id="CP110257">
    <property type="protein sequence ID" value="UZD56501.1"/>
    <property type="molecule type" value="Genomic_DNA"/>
</dbReference>
<dbReference type="Pfam" id="PF00092">
    <property type="entry name" value="VWA"/>
    <property type="match status" value="1"/>
</dbReference>
<evidence type="ECO:0000256" key="4">
    <source>
        <dbReference type="ARBA" id="ARBA00023136"/>
    </source>
</evidence>
<evidence type="ECO:0000256" key="6">
    <source>
        <dbReference type="SAM" id="Phobius"/>
    </source>
</evidence>
<dbReference type="SMART" id="SM00327">
    <property type="entry name" value="VWA"/>
    <property type="match status" value="1"/>
</dbReference>
<evidence type="ECO:0000256" key="2">
    <source>
        <dbReference type="ARBA" id="ARBA00022692"/>
    </source>
</evidence>
<dbReference type="InterPro" id="IPR050768">
    <property type="entry name" value="UPF0353/GerABKA_families"/>
</dbReference>
<feature type="domain" description="VWFA" evidence="7">
    <location>
        <begin position="87"/>
        <end position="311"/>
    </location>
</feature>
<feature type="transmembrane region" description="Helical" evidence="6">
    <location>
        <begin position="324"/>
        <end position="347"/>
    </location>
</feature>
<dbReference type="PANTHER" id="PTHR22550:SF5">
    <property type="entry name" value="LEUCINE ZIPPER PROTEIN 4"/>
    <property type="match status" value="1"/>
</dbReference>
<reference evidence="8" key="1">
    <citation type="submission" date="2022-10" db="EMBL/GenBank/DDBJ databases">
        <title>Complete genome sequence of Schlegelella aquatica LMG 23380.</title>
        <authorList>
            <person name="Musilova J."/>
            <person name="Kourilova X."/>
            <person name="Bezdicek M."/>
            <person name="Hermankova K."/>
            <person name="Obruca S."/>
            <person name="Sedlar K."/>
        </authorList>
    </citation>
    <scope>NUCLEOTIDE SEQUENCE</scope>
    <source>
        <strain evidence="8">LMG 23380</strain>
    </source>
</reference>